<keyword evidence="8 17" id="KW-0521">NADP</keyword>
<feature type="binding site" evidence="17">
    <location>
        <position position="333"/>
    </location>
    <ligand>
        <name>(6S)-NADPHX</name>
        <dbReference type="ChEBI" id="CHEBI:64076"/>
    </ligand>
</feature>
<dbReference type="InterPro" id="IPR029056">
    <property type="entry name" value="Ribokinase-like"/>
</dbReference>
<dbReference type="InterPro" id="IPR036652">
    <property type="entry name" value="YjeF_N_dom_sf"/>
</dbReference>
<feature type="region of interest" description="Disordered" evidence="20">
    <location>
        <begin position="167"/>
        <end position="187"/>
    </location>
</feature>
<keyword evidence="13" id="KW-0511">Multifunctional enzyme</keyword>
<dbReference type="InterPro" id="IPR000631">
    <property type="entry name" value="CARKD"/>
</dbReference>
<comment type="cofactor">
    <cofactor evidence="17">
        <name>Mg(2+)</name>
        <dbReference type="ChEBI" id="CHEBI:18420"/>
    </cofactor>
</comment>
<evidence type="ECO:0000256" key="4">
    <source>
        <dbReference type="ARBA" id="ARBA00009524"/>
    </source>
</evidence>
<keyword evidence="10 17" id="KW-0520">NAD</keyword>
<evidence type="ECO:0000256" key="11">
    <source>
        <dbReference type="ARBA" id="ARBA00023235"/>
    </source>
</evidence>
<dbReference type="GO" id="GO:0052856">
    <property type="term" value="F:NAD(P)HX epimerase activity"/>
    <property type="evidence" value="ECO:0007669"/>
    <property type="project" value="UniProtKB-UniRule"/>
</dbReference>
<dbReference type="CDD" id="cd01171">
    <property type="entry name" value="YXKO-related"/>
    <property type="match status" value="1"/>
</dbReference>
<comment type="catalytic activity">
    <reaction evidence="2 18 19">
        <text>(6R)-NADPHX = (6S)-NADPHX</text>
        <dbReference type="Rhea" id="RHEA:32227"/>
        <dbReference type="ChEBI" id="CHEBI:64076"/>
        <dbReference type="ChEBI" id="CHEBI:64077"/>
        <dbReference type="EC" id="5.1.99.6"/>
    </reaction>
</comment>
<dbReference type="HAMAP" id="MF_01966">
    <property type="entry name" value="NADHX_epimerase"/>
    <property type="match status" value="1"/>
</dbReference>
<feature type="binding site" evidence="17">
    <location>
        <position position="379"/>
    </location>
    <ligand>
        <name>(6S)-NADPHX</name>
        <dbReference type="ChEBI" id="CHEBI:64076"/>
    </ligand>
</feature>
<dbReference type="GO" id="GO:0046496">
    <property type="term" value="P:nicotinamide nucleotide metabolic process"/>
    <property type="evidence" value="ECO:0007669"/>
    <property type="project" value="UniProtKB-UniRule"/>
</dbReference>
<dbReference type="NCBIfam" id="TIGR00197">
    <property type="entry name" value="yjeF_nterm"/>
    <property type="match status" value="1"/>
</dbReference>
<dbReference type="PANTHER" id="PTHR12592">
    <property type="entry name" value="ATP-DEPENDENT (S)-NAD(P)H-HYDRATE DEHYDRATASE FAMILY MEMBER"/>
    <property type="match status" value="1"/>
</dbReference>
<dbReference type="Proteomes" id="UP000321405">
    <property type="component" value="Unassembled WGS sequence"/>
</dbReference>
<evidence type="ECO:0000256" key="18">
    <source>
        <dbReference type="HAMAP-Rule" id="MF_01966"/>
    </source>
</evidence>
<dbReference type="Pfam" id="PF03853">
    <property type="entry name" value="YjeF_N"/>
    <property type="match status" value="1"/>
</dbReference>
<feature type="binding site" evidence="18">
    <location>
        <position position="154"/>
    </location>
    <ligand>
        <name>K(+)</name>
        <dbReference type="ChEBI" id="CHEBI:29103"/>
    </ligand>
</feature>
<evidence type="ECO:0000313" key="24">
    <source>
        <dbReference type="Proteomes" id="UP000321405"/>
    </source>
</evidence>
<comment type="function">
    <text evidence="14 19">Bifunctional enzyme that catalyzes the epimerization of the S- and R-forms of NAD(P)HX and the dehydration of the S-form of NAD(P)HX at the expense of ADP, which is converted to AMP. This allows the repair of both epimers of NAD(P)HX, a damaged form of NAD(P)H that is a result of enzymatic or heat-dependent hydration.</text>
</comment>
<dbReference type="EC" id="5.1.99.6" evidence="19"/>
<evidence type="ECO:0000256" key="16">
    <source>
        <dbReference type="ARBA" id="ARBA00049209"/>
    </source>
</evidence>
<dbReference type="GO" id="GO:0052855">
    <property type="term" value="F:ADP-dependent NAD(P)H-hydrate dehydratase activity"/>
    <property type="evidence" value="ECO:0007669"/>
    <property type="project" value="UniProtKB-UniRule"/>
</dbReference>
<protein>
    <recommendedName>
        <fullName evidence="19">Bifunctional NAD(P)H-hydrate repair enzyme</fullName>
    </recommendedName>
    <alternativeName>
        <fullName evidence="19">Nicotinamide nucleotide repair protein</fullName>
    </alternativeName>
    <domain>
        <recommendedName>
            <fullName evidence="19">ADP-dependent (S)-NAD(P)H-hydrate dehydratase</fullName>
            <ecNumber evidence="19">4.2.1.136</ecNumber>
        </recommendedName>
        <alternativeName>
            <fullName evidence="19">ADP-dependent NAD(P)HX dehydratase</fullName>
        </alternativeName>
    </domain>
    <domain>
        <recommendedName>
            <fullName evidence="19">NAD(P)H-hydrate epimerase</fullName>
            <ecNumber evidence="19">5.1.99.6</ecNumber>
        </recommendedName>
    </domain>
</protein>
<evidence type="ECO:0000256" key="14">
    <source>
        <dbReference type="ARBA" id="ARBA00025153"/>
    </source>
</evidence>
<feature type="domain" description="YjeF C-terminal" evidence="21">
    <location>
        <begin position="241"/>
        <end position="496"/>
    </location>
</feature>
<feature type="compositionally biased region" description="Low complexity" evidence="20">
    <location>
        <begin position="173"/>
        <end position="185"/>
    </location>
</feature>
<keyword evidence="9 18" id="KW-0630">Potassium</keyword>
<comment type="catalytic activity">
    <reaction evidence="15 17 19">
        <text>(6S)-NADHX + ADP = AMP + phosphate + NADH + H(+)</text>
        <dbReference type="Rhea" id="RHEA:32223"/>
        <dbReference type="ChEBI" id="CHEBI:15378"/>
        <dbReference type="ChEBI" id="CHEBI:43474"/>
        <dbReference type="ChEBI" id="CHEBI:57945"/>
        <dbReference type="ChEBI" id="CHEBI:64074"/>
        <dbReference type="ChEBI" id="CHEBI:456215"/>
        <dbReference type="ChEBI" id="CHEBI:456216"/>
        <dbReference type="EC" id="4.2.1.136"/>
    </reaction>
</comment>
<evidence type="ECO:0000256" key="1">
    <source>
        <dbReference type="ARBA" id="ARBA00000013"/>
    </source>
</evidence>
<evidence type="ECO:0000313" key="23">
    <source>
        <dbReference type="EMBL" id="GEL02173.1"/>
    </source>
</evidence>
<evidence type="ECO:0000256" key="6">
    <source>
        <dbReference type="ARBA" id="ARBA00022741"/>
    </source>
</evidence>
<dbReference type="InterPro" id="IPR004443">
    <property type="entry name" value="YjeF_N_dom"/>
</dbReference>
<comment type="caution">
    <text evidence="18">Lacks conserved residue(s) required for the propagation of feature annotation.</text>
</comment>
<dbReference type="Pfam" id="PF01256">
    <property type="entry name" value="Carb_kinase"/>
    <property type="match status" value="1"/>
</dbReference>
<dbReference type="PROSITE" id="PS01050">
    <property type="entry name" value="YJEF_C_2"/>
    <property type="match status" value="1"/>
</dbReference>
<comment type="function">
    <text evidence="17">Catalyzes the dehydration of the S-form of NAD(P)HX at the expense of ADP, which is converted to AMP. Together with NAD(P)HX epimerase, which catalyzes the epimerization of the S- and R-forms, the enzyme allows the repair of both epimers of NAD(P)HX, a damaged form of NAD(P)H that is a result of enzymatic or heat-dependent hydration.</text>
</comment>
<feature type="binding site" evidence="18">
    <location>
        <position position="151"/>
    </location>
    <ligand>
        <name>(6S)-NADPHX</name>
        <dbReference type="ChEBI" id="CHEBI:64076"/>
    </ligand>
</feature>
<feature type="binding site" evidence="17">
    <location>
        <position position="275"/>
    </location>
    <ligand>
        <name>(6S)-NADPHX</name>
        <dbReference type="ChEBI" id="CHEBI:64076"/>
    </ligand>
</feature>
<sequence>MAMSAIRDFSLPTPAQCSVMDDEARATVGIGTLMERAGWAVAREIRKQFRPCRVLVLCGPGNNGGDGYCAARHLERAGWPVSVAALAPPRPQSEAAAAASRFRGPHVPFTAESARRADLVVDAVFGAGLSRAPSSDVMEVLSASRMLVAVDMPSFIDGTTGEVLCDGSHDALSGDGPSRDGPSGDALPDYALPDYTLTVTFVRPKPGHVLPAGRRKCGTVVCADIGMPLSCLEAARPDIFLNAPGLWHVPAMSPEDHKYTRGVVSLCAGAVMPGATRLAAAGARASGAGLVRISAGENACAYRLGAPGLVIDDAPLATLLEDVRRKVWLCGPGLTGAEVEASLPLLLDAGRIVLADAGALGWAAGNPGRLAGVAVVTPHIGEFTRLFGAPGADRVCAARRAARELDAVVVLKGSVSIVAAPDGRVALNDHASPALATAGSGDTLAGVIGTMLAAGMPRWEAACAGVWIHGEAGRNAGDWPIAEDLDRCLGAARAEAIRRDAATVEPGAGGLACETQDLAVKRPA</sequence>
<evidence type="ECO:0000256" key="13">
    <source>
        <dbReference type="ARBA" id="ARBA00023268"/>
    </source>
</evidence>
<feature type="binding site" evidence="17">
    <location>
        <position position="442"/>
    </location>
    <ligand>
        <name>(6S)-NADPHX</name>
        <dbReference type="ChEBI" id="CHEBI:64076"/>
    </ligand>
</feature>
<evidence type="ECO:0000256" key="12">
    <source>
        <dbReference type="ARBA" id="ARBA00023239"/>
    </source>
</evidence>
<dbReference type="GO" id="GO:0110051">
    <property type="term" value="P:metabolite repair"/>
    <property type="evidence" value="ECO:0007669"/>
    <property type="project" value="TreeGrafter"/>
</dbReference>
<comment type="similarity">
    <text evidence="18">Belongs to the NnrE/AIBP family.</text>
</comment>
<feature type="binding site" evidence="18">
    <location>
        <position position="122"/>
    </location>
    <ligand>
        <name>K(+)</name>
        <dbReference type="ChEBI" id="CHEBI:29103"/>
    </ligand>
</feature>
<evidence type="ECO:0000256" key="2">
    <source>
        <dbReference type="ARBA" id="ARBA00000909"/>
    </source>
</evidence>
<comment type="similarity">
    <text evidence="17">Belongs to the NnrD/CARKD family.</text>
</comment>
<keyword evidence="7 17" id="KW-0067">ATP-binding</keyword>
<comment type="function">
    <text evidence="18">Catalyzes the epimerization of the S- and R-forms of NAD(P)HX, a damaged form of NAD(P)H that is a result of enzymatic or heat-dependent hydration. This is a prerequisite for the S-specific NAD(P)H-hydrate dehydratase to allow the repair of both epimers of NAD(P)HX.</text>
</comment>
<comment type="subunit">
    <text evidence="17">Homotetramer.</text>
</comment>
<dbReference type="EC" id="4.2.1.136" evidence="19"/>
<accession>A0A511BQQ1</accession>
<evidence type="ECO:0000256" key="9">
    <source>
        <dbReference type="ARBA" id="ARBA00022958"/>
    </source>
</evidence>
<comment type="caution">
    <text evidence="23">The sequence shown here is derived from an EMBL/GenBank/DDBJ whole genome shotgun (WGS) entry which is preliminary data.</text>
</comment>
<dbReference type="PANTHER" id="PTHR12592:SF0">
    <property type="entry name" value="ATP-DEPENDENT (S)-NAD(P)H-HYDRATE DEHYDRATASE"/>
    <property type="match status" value="1"/>
</dbReference>
<dbReference type="PROSITE" id="PS51385">
    <property type="entry name" value="YJEF_N"/>
    <property type="match status" value="1"/>
</dbReference>
<evidence type="ECO:0000256" key="20">
    <source>
        <dbReference type="SAM" id="MobiDB-lite"/>
    </source>
</evidence>
<keyword evidence="5 18" id="KW-0479">Metal-binding</keyword>
<keyword evidence="6 17" id="KW-0547">Nucleotide-binding</keyword>
<feature type="binding site" evidence="17">
    <location>
        <position position="441"/>
    </location>
    <ligand>
        <name>AMP</name>
        <dbReference type="ChEBI" id="CHEBI:456215"/>
    </ligand>
</feature>
<reference evidence="23 24" key="1">
    <citation type="submission" date="2019-07" db="EMBL/GenBank/DDBJ databases">
        <title>Whole genome shotgun sequence of Swaminathania salitolerans NBRC 104436.</title>
        <authorList>
            <person name="Hosoyama A."/>
            <person name="Uohara A."/>
            <person name="Ohji S."/>
            <person name="Ichikawa N."/>
        </authorList>
    </citation>
    <scope>NUCLEOTIDE SEQUENCE [LARGE SCALE GENOMIC DNA]</scope>
    <source>
        <strain evidence="23 24">NBRC 104436</strain>
    </source>
</reference>
<comment type="similarity">
    <text evidence="3 19">In the N-terminal section; belongs to the NnrE/AIBP family.</text>
</comment>
<gene>
    <name evidence="17" type="primary">nnrD</name>
    <name evidence="18" type="synonym">nnrE</name>
    <name evidence="23" type="ORF">SSA02_13360</name>
</gene>
<dbReference type="GO" id="GO:0046872">
    <property type="term" value="F:metal ion binding"/>
    <property type="evidence" value="ECO:0007669"/>
    <property type="project" value="UniProtKB-UniRule"/>
</dbReference>
<keyword evidence="24" id="KW-1185">Reference proteome</keyword>
<name>A0A511BQQ1_9PROT</name>
<keyword evidence="12 17" id="KW-0456">Lyase</keyword>
<evidence type="ECO:0000256" key="7">
    <source>
        <dbReference type="ARBA" id="ARBA00022840"/>
    </source>
</evidence>
<dbReference type="HAMAP" id="MF_01965">
    <property type="entry name" value="NADHX_dehydratase"/>
    <property type="match status" value="1"/>
</dbReference>
<comment type="catalytic activity">
    <reaction evidence="1 18 19">
        <text>(6R)-NADHX = (6S)-NADHX</text>
        <dbReference type="Rhea" id="RHEA:32215"/>
        <dbReference type="ChEBI" id="CHEBI:64074"/>
        <dbReference type="ChEBI" id="CHEBI:64075"/>
        <dbReference type="EC" id="5.1.99.6"/>
    </reaction>
</comment>
<evidence type="ECO:0000256" key="19">
    <source>
        <dbReference type="PIRNR" id="PIRNR017184"/>
    </source>
</evidence>
<dbReference type="InterPro" id="IPR030677">
    <property type="entry name" value="Nnr"/>
</dbReference>
<comment type="catalytic activity">
    <reaction evidence="16 17 19">
        <text>(6S)-NADPHX + ADP = AMP + phosphate + NADPH + H(+)</text>
        <dbReference type="Rhea" id="RHEA:32235"/>
        <dbReference type="ChEBI" id="CHEBI:15378"/>
        <dbReference type="ChEBI" id="CHEBI:43474"/>
        <dbReference type="ChEBI" id="CHEBI:57783"/>
        <dbReference type="ChEBI" id="CHEBI:64076"/>
        <dbReference type="ChEBI" id="CHEBI:456215"/>
        <dbReference type="ChEBI" id="CHEBI:456216"/>
        <dbReference type="EC" id="4.2.1.136"/>
    </reaction>
</comment>
<organism evidence="23 24">
    <name type="scientific">Swaminathania salitolerans</name>
    <dbReference type="NCBI Taxonomy" id="182838"/>
    <lineage>
        <taxon>Bacteria</taxon>
        <taxon>Pseudomonadati</taxon>
        <taxon>Pseudomonadota</taxon>
        <taxon>Alphaproteobacteria</taxon>
        <taxon>Acetobacterales</taxon>
        <taxon>Acetobacteraceae</taxon>
        <taxon>Swaminathania</taxon>
    </lineage>
</organism>
<evidence type="ECO:0000256" key="5">
    <source>
        <dbReference type="ARBA" id="ARBA00022723"/>
    </source>
</evidence>
<evidence type="ECO:0000256" key="10">
    <source>
        <dbReference type="ARBA" id="ARBA00023027"/>
    </source>
</evidence>
<proteinExistence type="inferred from homology"/>
<evidence type="ECO:0000259" key="21">
    <source>
        <dbReference type="PROSITE" id="PS51383"/>
    </source>
</evidence>
<comment type="cofactor">
    <cofactor evidence="18 19">
        <name>K(+)</name>
        <dbReference type="ChEBI" id="CHEBI:29103"/>
    </cofactor>
    <text evidence="18 19">Binds 1 potassium ion per subunit.</text>
</comment>
<evidence type="ECO:0000256" key="17">
    <source>
        <dbReference type="HAMAP-Rule" id="MF_01965"/>
    </source>
</evidence>
<dbReference type="NCBIfam" id="TIGR00196">
    <property type="entry name" value="yjeF_cterm"/>
    <property type="match status" value="1"/>
</dbReference>
<dbReference type="PROSITE" id="PS51383">
    <property type="entry name" value="YJEF_C_3"/>
    <property type="match status" value="1"/>
</dbReference>
<keyword evidence="11 18" id="KW-0413">Isomerase</keyword>
<dbReference type="GO" id="GO:0005524">
    <property type="term" value="F:ATP binding"/>
    <property type="evidence" value="ECO:0007669"/>
    <property type="project" value="UniProtKB-UniRule"/>
</dbReference>
<comment type="similarity">
    <text evidence="4 19">In the C-terminal section; belongs to the NnrD/CARKD family.</text>
</comment>
<evidence type="ECO:0000256" key="8">
    <source>
        <dbReference type="ARBA" id="ARBA00022857"/>
    </source>
</evidence>
<dbReference type="SUPFAM" id="SSF64153">
    <property type="entry name" value="YjeF N-terminal domain-like"/>
    <property type="match status" value="1"/>
</dbReference>
<feature type="binding site" evidence="18">
    <location>
        <begin position="62"/>
        <end position="66"/>
    </location>
    <ligand>
        <name>(6S)-NADPHX</name>
        <dbReference type="ChEBI" id="CHEBI:64076"/>
    </ligand>
</feature>
<feature type="binding site" evidence="17">
    <location>
        <begin position="412"/>
        <end position="416"/>
    </location>
    <ligand>
        <name>AMP</name>
        <dbReference type="ChEBI" id="CHEBI:456215"/>
    </ligand>
</feature>
<evidence type="ECO:0000256" key="3">
    <source>
        <dbReference type="ARBA" id="ARBA00006001"/>
    </source>
</evidence>
<evidence type="ECO:0000256" key="15">
    <source>
        <dbReference type="ARBA" id="ARBA00048238"/>
    </source>
</evidence>
<feature type="binding site" evidence="18">
    <location>
        <position position="63"/>
    </location>
    <ligand>
        <name>K(+)</name>
        <dbReference type="ChEBI" id="CHEBI:29103"/>
    </ligand>
</feature>
<dbReference type="EMBL" id="BJVC01000002">
    <property type="protein sequence ID" value="GEL02173.1"/>
    <property type="molecule type" value="Genomic_DNA"/>
</dbReference>
<evidence type="ECO:0000259" key="22">
    <source>
        <dbReference type="PROSITE" id="PS51385"/>
    </source>
</evidence>
<feature type="domain" description="YjeF N-terminal" evidence="22">
    <location>
        <begin position="17"/>
        <end position="233"/>
    </location>
</feature>
<dbReference type="Gene3D" id="3.40.50.10260">
    <property type="entry name" value="YjeF N-terminal domain"/>
    <property type="match status" value="1"/>
</dbReference>
<dbReference type="InterPro" id="IPR017953">
    <property type="entry name" value="Carbohydrate_kinase_pred_CS"/>
</dbReference>
<dbReference type="SUPFAM" id="SSF53613">
    <property type="entry name" value="Ribokinase-like"/>
    <property type="match status" value="1"/>
</dbReference>
<dbReference type="RefSeq" id="WP_371859195.1">
    <property type="nucleotide sequence ID" value="NZ_BJVC01000002.1"/>
</dbReference>
<dbReference type="Gene3D" id="3.40.1190.20">
    <property type="match status" value="1"/>
</dbReference>
<dbReference type="AlphaFoldDB" id="A0A511BQQ1"/>
<dbReference type="PIRSF" id="PIRSF017184">
    <property type="entry name" value="Nnr"/>
    <property type="match status" value="1"/>
</dbReference>